<dbReference type="InterPro" id="IPR044066">
    <property type="entry name" value="TRIAD_supradom"/>
</dbReference>
<dbReference type="InterPro" id="IPR047545">
    <property type="entry name" value="BRcat_RBR_RNF216"/>
</dbReference>
<evidence type="ECO:0000256" key="3">
    <source>
        <dbReference type="ARBA" id="ARBA00022723"/>
    </source>
</evidence>
<feature type="compositionally biased region" description="Pro residues" evidence="8">
    <location>
        <begin position="456"/>
        <end position="467"/>
    </location>
</feature>
<feature type="compositionally biased region" description="Polar residues" evidence="8">
    <location>
        <begin position="104"/>
        <end position="119"/>
    </location>
</feature>
<evidence type="ECO:0000256" key="7">
    <source>
        <dbReference type="ARBA" id="ARBA00022833"/>
    </source>
</evidence>
<dbReference type="Gene3D" id="1.20.120.1750">
    <property type="match status" value="1"/>
</dbReference>
<dbReference type="PANTHER" id="PTHR22770:SF47">
    <property type="entry name" value="E3 UBIQUITIN-PROTEIN LIGASE RNF216"/>
    <property type="match status" value="1"/>
</dbReference>
<dbReference type="Pfam" id="PF26112">
    <property type="entry name" value="UBA_RNF216"/>
    <property type="match status" value="1"/>
</dbReference>
<dbReference type="SUPFAM" id="SSF57850">
    <property type="entry name" value="RING/U-box"/>
    <property type="match status" value="2"/>
</dbReference>
<protein>
    <submittedName>
        <fullName evidence="11">E3 ubiquitin-protein ligase RNF216</fullName>
    </submittedName>
</protein>
<sequence>MADRTAADDDDDVIHLVSFNIHRSQGLRVRKRNFITILDDSDEEPVALDPNGPVLVSDKPDDDDDDDVSILEPDDDDDDDDSILPSYRSLSRCLTVQRQRHLRPSTSQYRDPSAPSTSQYRDRDPSAPSTSQYRDPSAPSTSQYRDTSAPSTSQYRDRDTSAPSTSQYRDRDTSAPSTSQYRDRDTSAPSTSQYRDRDTSAPSTSQYRDTSAPSTSQYRDRDTSAPSTSQYRDRDTSAPSTSQYRDTSAPSTSQYRDTSAPSTSQYRDTSAPSTSQYRDTSAPSTSQYRDTSAPSTSQYRDTSAPSTSQYRDTSAPSTSQYRDTSAPSTSQYRDRDTSAPSTSQDRDRDTSAPSTSQDRDRDTSAPSTSQYRDRDTSAPSTSQYRDTAAPSTSQYRDRDTSAPSTSTSTQTRPQPVTRPVLQEVKLVLLPYIQPPAPPQPHAQPRSPLQQLHPGPLNQPQPRPPPDPQALLLTRAFQMQQPRTLRPQLVPQVAPQRWPGGPCGVPAPAVLVASAPERLGPAETGHRITLGNQTLGGLNPQPGAPLLSLGPQVVVTEPPLAVPALAVPLNPNPVAPVVPRAAEERAGPSVQQEIQGPERPQLQPHVRVLVRGVLDLFPDVQENYVAELIQTNDLKDLNVICNMLLENPAFPRRESSASAAHSSMLLEPCDDNSQSAEDLFDYGSLGQVGPEAAMQAADLLMGDFRMISCQDIKWSLNAMKGHYAITRKALCEAVKQFQDSESLEKRRRRRHTAERCYIDFKYQHGSLKLERRMYFLEKNRRGCRTYGAALDPSLQREITFYQQKAKEHAEHEDFLLALQVNEEEYEKDGQLIECGCCCGDFAFEKMTQCSDGHLFCKECLVKYAEEAVFGSGQSSLSCMEGGCPCSFPVCELEKVLPETVLCKYYERQAEEAVAATCADELVRCPSCNFPALLDKGVSLFSCPNPRCRKESCRKCRVQWKEHAGKSCDQVMERDEIRMRVAFEERMTAARVRKCVKCGTGLVKSEGCNRMWCRCGSYMCYLCREPISGYNHFCQHARSPGAPCRHCRKCSLWTDPTQDDERIIQEIQKEGEKELNKKNAETSGKRVGPPPEPVVVAKRPRAALPPQAVRAPLLVPPRVILPHRQPLAPRPYVPPLLHLPPLNYHPPLNQVNNNPNNIDINMPMHYGPPPRYYRHL</sequence>
<dbReference type="Gene3D" id="3.30.40.10">
    <property type="entry name" value="Zinc/RING finger domain, C3HC4 (zinc finger)"/>
    <property type="match status" value="1"/>
</dbReference>
<keyword evidence="6" id="KW-0833">Ubl conjugation pathway</keyword>
<dbReference type="GeneID" id="123731750"/>
<feature type="compositionally biased region" description="Polar residues" evidence="8">
    <location>
        <begin position="127"/>
        <end position="154"/>
    </location>
</feature>
<organism evidence="10 11">
    <name type="scientific">Salmo salar</name>
    <name type="common">Atlantic salmon</name>
    <dbReference type="NCBI Taxonomy" id="8030"/>
    <lineage>
        <taxon>Eukaryota</taxon>
        <taxon>Metazoa</taxon>
        <taxon>Chordata</taxon>
        <taxon>Craniata</taxon>
        <taxon>Vertebrata</taxon>
        <taxon>Euteleostomi</taxon>
        <taxon>Actinopterygii</taxon>
        <taxon>Neopterygii</taxon>
        <taxon>Teleostei</taxon>
        <taxon>Protacanthopterygii</taxon>
        <taxon>Salmoniformes</taxon>
        <taxon>Salmonidae</taxon>
        <taxon>Salmoninae</taxon>
        <taxon>Salmo</taxon>
    </lineage>
</organism>
<feature type="compositionally biased region" description="Polar residues" evidence="8">
    <location>
        <begin position="88"/>
        <end position="97"/>
    </location>
</feature>
<dbReference type="RefSeq" id="XP_045567111.1">
    <property type="nucleotide sequence ID" value="XM_045711155.1"/>
</dbReference>
<dbReference type="CDD" id="cd20339">
    <property type="entry name" value="BRcat_RBR_RNF216"/>
    <property type="match status" value="1"/>
</dbReference>
<evidence type="ECO:0000256" key="5">
    <source>
        <dbReference type="ARBA" id="ARBA00022771"/>
    </source>
</evidence>
<dbReference type="PROSITE" id="PS51873">
    <property type="entry name" value="TRIAD"/>
    <property type="match status" value="1"/>
</dbReference>
<feature type="compositionally biased region" description="Acidic residues" evidence="8">
    <location>
        <begin position="60"/>
        <end position="82"/>
    </location>
</feature>
<evidence type="ECO:0000256" key="6">
    <source>
        <dbReference type="ARBA" id="ARBA00022786"/>
    </source>
</evidence>
<name>A0ABM3E7U9_SALSA</name>
<feature type="domain" description="RING-type" evidence="9">
    <location>
        <begin position="829"/>
        <end position="1046"/>
    </location>
</feature>
<dbReference type="CDD" id="cd16630">
    <property type="entry name" value="RING-HC_RBR_RNF216"/>
    <property type="match status" value="1"/>
</dbReference>
<feature type="compositionally biased region" description="Polar residues" evidence="8">
    <location>
        <begin position="200"/>
        <end position="217"/>
    </location>
</feature>
<feature type="compositionally biased region" description="Low complexity" evidence="8">
    <location>
        <begin position="401"/>
        <end position="418"/>
    </location>
</feature>
<keyword evidence="5" id="KW-0863">Zinc-finger</keyword>
<dbReference type="InterPro" id="IPR051628">
    <property type="entry name" value="LUBAC_E3_Ligases"/>
</dbReference>
<dbReference type="InterPro" id="IPR058758">
    <property type="entry name" value="UBA_RNF216"/>
</dbReference>
<keyword evidence="4" id="KW-0677">Repeat</keyword>
<evidence type="ECO:0000256" key="1">
    <source>
        <dbReference type="ARBA" id="ARBA00004906"/>
    </source>
</evidence>
<feature type="compositionally biased region" description="Polar residues" evidence="8">
    <location>
        <begin position="377"/>
        <end position="394"/>
    </location>
</feature>
<feature type="compositionally biased region" description="Polar residues" evidence="8">
    <location>
        <begin position="237"/>
        <end position="331"/>
    </location>
</feature>
<keyword evidence="3" id="KW-0479">Metal-binding</keyword>
<keyword evidence="2" id="KW-0808">Transferase</keyword>
<keyword evidence="10" id="KW-1185">Reference proteome</keyword>
<dbReference type="Proteomes" id="UP001652741">
    <property type="component" value="Unplaced"/>
</dbReference>
<gene>
    <name evidence="11" type="primary">LOC123731750</name>
</gene>
<evidence type="ECO:0000313" key="10">
    <source>
        <dbReference type="Proteomes" id="UP001652741"/>
    </source>
</evidence>
<evidence type="ECO:0000313" key="11">
    <source>
        <dbReference type="RefSeq" id="XP_045567111.1"/>
    </source>
</evidence>
<feature type="region of interest" description="Disordered" evidence="8">
    <location>
        <begin position="1070"/>
        <end position="1090"/>
    </location>
</feature>
<feature type="region of interest" description="Disordered" evidence="8">
    <location>
        <begin position="432"/>
        <end position="468"/>
    </location>
</feature>
<feature type="compositionally biased region" description="Pro residues" evidence="8">
    <location>
        <begin position="432"/>
        <end position="441"/>
    </location>
</feature>
<feature type="compositionally biased region" description="Basic and acidic residues" evidence="8">
    <location>
        <begin position="1070"/>
        <end position="1082"/>
    </location>
</feature>
<accession>A0ABM3E7U9</accession>
<comment type="pathway">
    <text evidence="1">Protein modification; protein ubiquitination.</text>
</comment>
<evidence type="ECO:0000256" key="2">
    <source>
        <dbReference type="ARBA" id="ARBA00022679"/>
    </source>
</evidence>
<dbReference type="CDD" id="cd20353">
    <property type="entry name" value="Rcat_RBR_RNF216"/>
    <property type="match status" value="1"/>
</dbReference>
<keyword evidence="7" id="KW-0862">Zinc</keyword>
<dbReference type="Pfam" id="PF26200">
    <property type="entry name" value="Rcat_RNF216"/>
    <property type="match status" value="1"/>
</dbReference>
<dbReference type="PANTHER" id="PTHR22770">
    <property type="entry name" value="UBIQUITIN CONJUGATING ENZYME 7 INTERACTING PROTEIN-RELATED"/>
    <property type="match status" value="1"/>
</dbReference>
<reference evidence="11" key="1">
    <citation type="submission" date="2025-08" db="UniProtKB">
        <authorList>
            <consortium name="RefSeq"/>
        </authorList>
    </citation>
    <scope>IDENTIFICATION</scope>
</reference>
<dbReference type="InterPro" id="IPR047544">
    <property type="entry name" value="RING-HC_RBR_RNF216"/>
</dbReference>
<evidence type="ECO:0000256" key="8">
    <source>
        <dbReference type="SAM" id="MobiDB-lite"/>
    </source>
</evidence>
<evidence type="ECO:0000259" key="9">
    <source>
        <dbReference type="PROSITE" id="PS51873"/>
    </source>
</evidence>
<evidence type="ECO:0000256" key="4">
    <source>
        <dbReference type="ARBA" id="ARBA00022737"/>
    </source>
</evidence>
<feature type="region of interest" description="Disordered" evidence="8">
    <location>
        <begin position="40"/>
        <end position="418"/>
    </location>
</feature>
<dbReference type="InterPro" id="IPR047546">
    <property type="entry name" value="Rcat_RBR_RNF216"/>
</dbReference>
<proteinExistence type="predicted"/>
<dbReference type="InterPro" id="IPR013083">
    <property type="entry name" value="Znf_RING/FYVE/PHD"/>
</dbReference>
<dbReference type="Pfam" id="PF26191">
    <property type="entry name" value="RING-HC_RBR_RNF216"/>
    <property type="match status" value="1"/>
</dbReference>